<keyword evidence="2" id="KW-1185">Reference proteome</keyword>
<comment type="caution">
    <text evidence="1">The sequence shown here is derived from an EMBL/GenBank/DDBJ whole genome shotgun (WGS) entry which is preliminary data.</text>
</comment>
<name>A0ACB7JDP7_PLECO</name>
<organism evidence="1 2">
    <name type="scientific">Pleurotus cornucopiae</name>
    <name type="common">Cornucopia mushroom</name>
    <dbReference type="NCBI Taxonomy" id="5321"/>
    <lineage>
        <taxon>Eukaryota</taxon>
        <taxon>Fungi</taxon>
        <taxon>Dikarya</taxon>
        <taxon>Basidiomycota</taxon>
        <taxon>Agaricomycotina</taxon>
        <taxon>Agaricomycetes</taxon>
        <taxon>Agaricomycetidae</taxon>
        <taxon>Agaricales</taxon>
        <taxon>Pleurotineae</taxon>
        <taxon>Pleurotaceae</taxon>
        <taxon>Pleurotus</taxon>
    </lineage>
</organism>
<evidence type="ECO:0000313" key="2">
    <source>
        <dbReference type="Proteomes" id="UP000824881"/>
    </source>
</evidence>
<reference evidence="1 2" key="1">
    <citation type="journal article" date="2021" name="Appl. Environ. Microbiol.">
        <title>Genetic linkage and physical mapping for an oyster mushroom Pleurotus cornucopiae and QTL analysis for the trait cap color.</title>
        <authorList>
            <person name="Zhang Y."/>
            <person name="Gao W."/>
            <person name="Sonnenberg A."/>
            <person name="Chen Q."/>
            <person name="Zhang J."/>
            <person name="Huang C."/>
        </authorList>
    </citation>
    <scope>NUCLEOTIDE SEQUENCE [LARGE SCALE GENOMIC DNA]</scope>
    <source>
        <strain evidence="1">CCMSSC00406</strain>
    </source>
</reference>
<dbReference type="Proteomes" id="UP000824881">
    <property type="component" value="Unassembled WGS sequence"/>
</dbReference>
<protein>
    <submittedName>
        <fullName evidence="1">Uncharacterized protein</fullName>
    </submittedName>
</protein>
<accession>A0ACB7JDP7</accession>
<dbReference type="EMBL" id="WQMT02000001">
    <property type="protein sequence ID" value="KAG9227548.1"/>
    <property type="molecule type" value="Genomic_DNA"/>
</dbReference>
<proteinExistence type="predicted"/>
<evidence type="ECO:0000313" key="1">
    <source>
        <dbReference type="EMBL" id="KAG9227548.1"/>
    </source>
</evidence>
<sequence length="536" mass="60867">MVFVATEHLYNTHPQSDLDVLNIPLFIMGAVIHSIIALVKPSTVPEVRQSELFSSGFLPLSVPVLSLMVMEALSGILSLSVIFCQGSFTLAVFWSFDATILLMTPLLELSNTSLGLLVAFSLLVYGGITFLSAPDALREEIEEEATKNTWRKTLLVVGLTAILAFTAVATMRPSAVSSMKFAAPHRQLAPITSTCLRKPLRSQSSYDKPRTYHHFDNVLLIVFFSHARYGANLDYYKEVYSEYFPNMVFIGPASREDAGFSHSYDLMVDSYQSDEDLSDPNFYKMAGRMAHHMLYTAMMEHNCYDGYLWAPFDTLLNIPRLQLFDQTKFWYYSPWGRFVPNPQVKADENGGKHAPPARISPDPTLNVTASWQGWAKDWWWGDPHVGSAVCMGAFNKVPETMRSRMASFTDGKTRLVGGSADTVYIPGRHRDDFMDILALFLETDCFLEIAVPTTIHLVVPPSEDILYLDHWWIWEPPFNATYVRQRWEEGYEVDTFHTFHWGEKDESGVWRGNYNHVADIQHLQKESAIRQGIHLD</sequence>
<gene>
    <name evidence="1" type="ORF">CCMSSC00406_0000806</name>
</gene>